<reference evidence="6 7" key="1">
    <citation type="submission" date="2024-09" db="EMBL/GenBank/DDBJ databases">
        <authorList>
            <person name="Sun Q."/>
            <person name="Mori K."/>
        </authorList>
    </citation>
    <scope>NUCLEOTIDE SEQUENCE [LARGE SCALE GENOMIC DNA]</scope>
    <source>
        <strain evidence="6 7">JCM 12520</strain>
    </source>
</reference>
<dbReference type="PRINTS" id="PR00455">
    <property type="entry name" value="HTHTETR"/>
</dbReference>
<keyword evidence="3" id="KW-0804">Transcription</keyword>
<dbReference type="SUPFAM" id="SSF46689">
    <property type="entry name" value="Homeodomain-like"/>
    <property type="match status" value="1"/>
</dbReference>
<evidence type="ECO:0000256" key="3">
    <source>
        <dbReference type="ARBA" id="ARBA00023163"/>
    </source>
</evidence>
<dbReference type="Gene3D" id="1.10.357.10">
    <property type="entry name" value="Tetracycline Repressor, domain 2"/>
    <property type="match status" value="1"/>
</dbReference>
<organism evidence="6 7">
    <name type="scientific">Paenibacillus hodogayensis</name>
    <dbReference type="NCBI Taxonomy" id="279208"/>
    <lineage>
        <taxon>Bacteria</taxon>
        <taxon>Bacillati</taxon>
        <taxon>Bacillota</taxon>
        <taxon>Bacilli</taxon>
        <taxon>Bacillales</taxon>
        <taxon>Paenibacillaceae</taxon>
        <taxon>Paenibacillus</taxon>
    </lineage>
</organism>
<sequence length="198" mass="22367">MADEQRQIGLRERKKIKTRNTVQRQAVRLFREQGYAETTIEQIAEASEVSPSTLFRYFPTKEALVLEDEFDPMLIELFRKQPAHVSPIQAFRQAMQEGVALVPDDLQQETRERMELIMTIPELSAAYMSEMSKTIGLIAGLIAERQGKDSRDLAVLSYAGAIIGAILGAHVYCTEHPEEDYISPMISALAHVEQELSQ</sequence>
<dbReference type="RefSeq" id="WP_344909990.1">
    <property type="nucleotide sequence ID" value="NZ_BAAAYO010000008.1"/>
</dbReference>
<dbReference type="Proteomes" id="UP001589619">
    <property type="component" value="Unassembled WGS sequence"/>
</dbReference>
<dbReference type="PROSITE" id="PS50977">
    <property type="entry name" value="HTH_TETR_2"/>
    <property type="match status" value="1"/>
</dbReference>
<dbReference type="PANTHER" id="PTHR30055">
    <property type="entry name" value="HTH-TYPE TRANSCRIPTIONAL REGULATOR RUTR"/>
    <property type="match status" value="1"/>
</dbReference>
<dbReference type="Pfam" id="PF00440">
    <property type="entry name" value="TetR_N"/>
    <property type="match status" value="1"/>
</dbReference>
<name>A0ABV5VNU5_9BACL</name>
<feature type="domain" description="HTH tetR-type" evidence="5">
    <location>
        <begin position="16"/>
        <end position="76"/>
    </location>
</feature>
<evidence type="ECO:0000313" key="7">
    <source>
        <dbReference type="Proteomes" id="UP001589619"/>
    </source>
</evidence>
<dbReference type="InterPro" id="IPR009057">
    <property type="entry name" value="Homeodomain-like_sf"/>
</dbReference>
<protein>
    <submittedName>
        <fullName evidence="6">TetR/AcrR family transcriptional regulator</fullName>
    </submittedName>
</protein>
<evidence type="ECO:0000256" key="1">
    <source>
        <dbReference type="ARBA" id="ARBA00023015"/>
    </source>
</evidence>
<dbReference type="EMBL" id="JBHMAG010000001">
    <property type="protein sequence ID" value="MFB9749943.1"/>
    <property type="molecule type" value="Genomic_DNA"/>
</dbReference>
<dbReference type="InterPro" id="IPR001647">
    <property type="entry name" value="HTH_TetR"/>
</dbReference>
<accession>A0ABV5VNU5</accession>
<feature type="DNA-binding region" description="H-T-H motif" evidence="4">
    <location>
        <begin position="39"/>
        <end position="58"/>
    </location>
</feature>
<dbReference type="Pfam" id="PF17754">
    <property type="entry name" value="TetR_C_14"/>
    <property type="match status" value="1"/>
</dbReference>
<dbReference type="Gene3D" id="1.10.10.60">
    <property type="entry name" value="Homeodomain-like"/>
    <property type="match status" value="1"/>
</dbReference>
<proteinExistence type="predicted"/>
<dbReference type="InterPro" id="IPR050109">
    <property type="entry name" value="HTH-type_TetR-like_transc_reg"/>
</dbReference>
<evidence type="ECO:0000259" key="5">
    <source>
        <dbReference type="PROSITE" id="PS50977"/>
    </source>
</evidence>
<keyword evidence="7" id="KW-1185">Reference proteome</keyword>
<evidence type="ECO:0000313" key="6">
    <source>
        <dbReference type="EMBL" id="MFB9749943.1"/>
    </source>
</evidence>
<keyword evidence="1" id="KW-0805">Transcription regulation</keyword>
<dbReference type="InterPro" id="IPR041347">
    <property type="entry name" value="MftR_C"/>
</dbReference>
<comment type="caution">
    <text evidence="6">The sequence shown here is derived from an EMBL/GenBank/DDBJ whole genome shotgun (WGS) entry which is preliminary data.</text>
</comment>
<keyword evidence="2 4" id="KW-0238">DNA-binding</keyword>
<evidence type="ECO:0000256" key="4">
    <source>
        <dbReference type="PROSITE-ProRule" id="PRU00335"/>
    </source>
</evidence>
<evidence type="ECO:0000256" key="2">
    <source>
        <dbReference type="ARBA" id="ARBA00023125"/>
    </source>
</evidence>
<dbReference type="PANTHER" id="PTHR30055:SF234">
    <property type="entry name" value="HTH-TYPE TRANSCRIPTIONAL REGULATOR BETI"/>
    <property type="match status" value="1"/>
</dbReference>
<gene>
    <name evidence="6" type="ORF">ACFFNY_00025</name>
</gene>